<evidence type="ECO:0000313" key="9">
    <source>
        <dbReference type="Proteomes" id="UP000053630"/>
    </source>
</evidence>
<proteinExistence type="inferred from homology"/>
<sequence length="386" mass="43378">MLLRAFLSQRVTRHKEHRYWQHSLRNLTSVATSGPFSILFLGRDEFSVLVLDQLHKHQDVWNDIAIATLPDEKTGRNGSKISISPLKLRSLELGLETHLIPRKKAAFKDWSVIQPPSQFFRVPPLPNQLLVTASFGRMIPDRILHLFPVSRRLNVHPSLIPFYRGPAPIQHTIADGRSETGVCVLEMKEKRFGADVGEIWAKKSLDVQSGVTFSALRDKLAIEGGKLLVSVLKNMIAGTLIATPQDDANASYAPFTTQETATVDFHSWDALKVERMYRAIGHQKPIVTTLPSLKTLQLHAPQPFVQPTSDAEPPKPLRALHTPGDTTFDPTTRKLAIRCANGTFLYVPVVKQQDKKLLSAEDWWKGVWPEWLNNKVMKLGYGSRAA</sequence>
<dbReference type="OrthoDB" id="10268103at2759"/>
<evidence type="ECO:0000259" key="6">
    <source>
        <dbReference type="Pfam" id="PF00551"/>
    </source>
</evidence>
<dbReference type="InterPro" id="IPR011034">
    <property type="entry name" value="Formyl_transferase-like_C_sf"/>
</dbReference>
<dbReference type="PANTHER" id="PTHR11138">
    <property type="entry name" value="METHIONYL-TRNA FORMYLTRANSFERASE"/>
    <property type="match status" value="1"/>
</dbReference>
<dbReference type="KEGG" id="fme:FOMMEDRAFT_115086"/>
<gene>
    <name evidence="8" type="ORF">FOMMEDRAFT_115086</name>
</gene>
<dbReference type="SUPFAM" id="SSF53328">
    <property type="entry name" value="Formyltransferase"/>
    <property type="match status" value="1"/>
</dbReference>
<dbReference type="GeneID" id="18670859"/>
<evidence type="ECO:0000313" key="8">
    <source>
        <dbReference type="EMBL" id="EJC97747.1"/>
    </source>
</evidence>
<evidence type="ECO:0000256" key="5">
    <source>
        <dbReference type="SAM" id="MobiDB-lite"/>
    </source>
</evidence>
<dbReference type="EMBL" id="JH717985">
    <property type="protein sequence ID" value="EJC97747.1"/>
    <property type="molecule type" value="Genomic_DNA"/>
</dbReference>
<dbReference type="CDD" id="cd08646">
    <property type="entry name" value="FMT_core_Met-tRNA-FMT_N"/>
    <property type="match status" value="1"/>
</dbReference>
<feature type="domain" description="Formyl transferase C-terminal" evidence="7">
    <location>
        <begin position="257"/>
        <end position="366"/>
    </location>
</feature>
<dbReference type="Proteomes" id="UP000053630">
    <property type="component" value="Unassembled WGS sequence"/>
</dbReference>
<protein>
    <recommendedName>
        <fullName evidence="2">methionyl-tRNA formyltransferase</fullName>
        <ecNumber evidence="2">2.1.2.9</ecNumber>
    </recommendedName>
</protein>
<dbReference type="PANTHER" id="PTHR11138:SF5">
    <property type="entry name" value="METHIONYL-TRNA FORMYLTRANSFERASE, MITOCHONDRIAL"/>
    <property type="match status" value="1"/>
</dbReference>
<dbReference type="InterPro" id="IPR036477">
    <property type="entry name" value="Formyl_transf_N_sf"/>
</dbReference>
<dbReference type="Pfam" id="PF02911">
    <property type="entry name" value="Formyl_trans_C"/>
    <property type="match status" value="1"/>
</dbReference>
<dbReference type="Pfam" id="PF00551">
    <property type="entry name" value="Formyl_trans_N"/>
    <property type="match status" value="1"/>
</dbReference>
<reference evidence="9" key="1">
    <citation type="journal article" date="2012" name="Science">
        <title>The Paleozoic origin of enzymatic lignin decomposition reconstructed from 31 fungal genomes.</title>
        <authorList>
            <person name="Floudas D."/>
            <person name="Binder M."/>
            <person name="Riley R."/>
            <person name="Barry K."/>
            <person name="Blanchette R.A."/>
            <person name="Henrissat B."/>
            <person name="Martinez A.T."/>
            <person name="Otillar R."/>
            <person name="Spatafora J.W."/>
            <person name="Yadav J.S."/>
            <person name="Aerts A."/>
            <person name="Benoit I."/>
            <person name="Boyd A."/>
            <person name="Carlson A."/>
            <person name="Copeland A."/>
            <person name="Coutinho P.M."/>
            <person name="de Vries R.P."/>
            <person name="Ferreira P."/>
            <person name="Findley K."/>
            <person name="Foster B."/>
            <person name="Gaskell J."/>
            <person name="Glotzer D."/>
            <person name="Gorecki P."/>
            <person name="Heitman J."/>
            <person name="Hesse C."/>
            <person name="Hori C."/>
            <person name="Igarashi K."/>
            <person name="Jurgens J.A."/>
            <person name="Kallen N."/>
            <person name="Kersten P."/>
            <person name="Kohler A."/>
            <person name="Kuees U."/>
            <person name="Kumar T.K.A."/>
            <person name="Kuo A."/>
            <person name="LaButti K."/>
            <person name="Larrondo L.F."/>
            <person name="Lindquist E."/>
            <person name="Ling A."/>
            <person name="Lombard V."/>
            <person name="Lucas S."/>
            <person name="Lundell T."/>
            <person name="Martin R."/>
            <person name="McLaughlin D.J."/>
            <person name="Morgenstern I."/>
            <person name="Morin E."/>
            <person name="Murat C."/>
            <person name="Nagy L.G."/>
            <person name="Nolan M."/>
            <person name="Ohm R.A."/>
            <person name="Patyshakuliyeva A."/>
            <person name="Rokas A."/>
            <person name="Ruiz-Duenas F.J."/>
            <person name="Sabat G."/>
            <person name="Salamov A."/>
            <person name="Samejima M."/>
            <person name="Schmutz J."/>
            <person name="Slot J.C."/>
            <person name="St John F."/>
            <person name="Stenlid J."/>
            <person name="Sun H."/>
            <person name="Sun S."/>
            <person name="Syed K."/>
            <person name="Tsang A."/>
            <person name="Wiebenga A."/>
            <person name="Young D."/>
            <person name="Pisabarro A."/>
            <person name="Eastwood D.C."/>
            <person name="Martin F."/>
            <person name="Cullen D."/>
            <person name="Grigoriev I.V."/>
            <person name="Hibbett D.S."/>
        </authorList>
    </citation>
    <scope>NUCLEOTIDE SEQUENCE [LARGE SCALE GENOMIC DNA]</scope>
    <source>
        <strain evidence="9">MF3/22</strain>
    </source>
</reference>
<evidence type="ECO:0000256" key="4">
    <source>
        <dbReference type="ARBA" id="ARBA00022917"/>
    </source>
</evidence>
<dbReference type="SUPFAM" id="SSF50486">
    <property type="entry name" value="FMT C-terminal domain-like"/>
    <property type="match status" value="1"/>
</dbReference>
<keyword evidence="3 8" id="KW-0808">Transferase</keyword>
<dbReference type="InterPro" id="IPR041711">
    <property type="entry name" value="Met-tRNA-FMT_N"/>
</dbReference>
<dbReference type="InterPro" id="IPR002376">
    <property type="entry name" value="Formyl_transf_N"/>
</dbReference>
<evidence type="ECO:0000259" key="7">
    <source>
        <dbReference type="Pfam" id="PF02911"/>
    </source>
</evidence>
<dbReference type="RefSeq" id="XP_007271972.1">
    <property type="nucleotide sequence ID" value="XM_007271910.1"/>
</dbReference>
<evidence type="ECO:0000256" key="1">
    <source>
        <dbReference type="ARBA" id="ARBA00010699"/>
    </source>
</evidence>
<dbReference type="GO" id="GO:0004479">
    <property type="term" value="F:methionyl-tRNA formyltransferase activity"/>
    <property type="evidence" value="ECO:0007669"/>
    <property type="project" value="UniProtKB-EC"/>
</dbReference>
<comment type="similarity">
    <text evidence="1">Belongs to the Fmt family.</text>
</comment>
<dbReference type="GO" id="GO:0005739">
    <property type="term" value="C:mitochondrion"/>
    <property type="evidence" value="ECO:0007669"/>
    <property type="project" value="TreeGrafter"/>
</dbReference>
<dbReference type="eggNOG" id="KOG3082">
    <property type="taxonomic scope" value="Eukaryota"/>
</dbReference>
<dbReference type="Gene3D" id="3.40.50.12230">
    <property type="match status" value="1"/>
</dbReference>
<dbReference type="OMA" id="KEWWNGV"/>
<keyword evidence="4" id="KW-0648">Protein biosynthesis</keyword>
<evidence type="ECO:0000256" key="2">
    <source>
        <dbReference type="ARBA" id="ARBA00012261"/>
    </source>
</evidence>
<dbReference type="InterPro" id="IPR005793">
    <property type="entry name" value="Formyl_trans_C"/>
</dbReference>
<keyword evidence="9" id="KW-1185">Reference proteome</keyword>
<feature type="domain" description="Formyl transferase N-terminal" evidence="6">
    <location>
        <begin position="125"/>
        <end position="232"/>
    </location>
</feature>
<accession>R7SHL1</accession>
<dbReference type="AlphaFoldDB" id="R7SHL1"/>
<feature type="region of interest" description="Disordered" evidence="5">
    <location>
        <begin position="306"/>
        <end position="325"/>
    </location>
</feature>
<evidence type="ECO:0000256" key="3">
    <source>
        <dbReference type="ARBA" id="ARBA00022679"/>
    </source>
</evidence>
<name>R7SHL1_FOMME</name>
<organism evidence="8 9">
    <name type="scientific">Fomitiporia mediterranea (strain MF3/22)</name>
    <name type="common">Grapevine white-rot fungus</name>
    <dbReference type="NCBI Taxonomy" id="694068"/>
    <lineage>
        <taxon>Eukaryota</taxon>
        <taxon>Fungi</taxon>
        <taxon>Dikarya</taxon>
        <taxon>Basidiomycota</taxon>
        <taxon>Agaricomycotina</taxon>
        <taxon>Agaricomycetes</taxon>
        <taxon>Hymenochaetales</taxon>
        <taxon>Hymenochaetaceae</taxon>
        <taxon>Fomitiporia</taxon>
    </lineage>
</organism>
<dbReference type="EC" id="2.1.2.9" evidence="2"/>